<dbReference type="Gene3D" id="3.40.50.920">
    <property type="match status" value="1"/>
</dbReference>
<feature type="domain" description="Transketolase-like pyrimidine-binding" evidence="12">
    <location>
        <begin position="316"/>
        <end position="480"/>
    </location>
</feature>
<dbReference type="HAMAP" id="MF_00315">
    <property type="entry name" value="DXP_synth"/>
    <property type="match status" value="1"/>
</dbReference>
<comment type="similarity">
    <text evidence="2 10">Belongs to the transketolase family. DXPS subfamily.</text>
</comment>
<dbReference type="SUPFAM" id="SSF52922">
    <property type="entry name" value="TK C-terminal domain-like"/>
    <property type="match status" value="1"/>
</dbReference>
<comment type="pathway">
    <text evidence="1 10">Metabolic intermediate biosynthesis; 1-deoxy-D-xylulose 5-phosphate biosynthesis; 1-deoxy-D-xylulose 5-phosphate from D-glyceraldehyde 3-phosphate and pyruvate: step 1/1.</text>
</comment>
<feature type="binding site" evidence="10">
    <location>
        <position position="175"/>
    </location>
    <ligand>
        <name>Mg(2+)</name>
        <dbReference type="ChEBI" id="CHEBI:18420"/>
    </ligand>
</feature>
<dbReference type="Gene3D" id="3.40.50.970">
    <property type="match status" value="2"/>
</dbReference>
<dbReference type="GO" id="GO:0009228">
    <property type="term" value="P:thiamine biosynthetic process"/>
    <property type="evidence" value="ECO:0007669"/>
    <property type="project" value="UniProtKB-UniRule"/>
</dbReference>
<dbReference type="AlphaFoldDB" id="W0W976"/>
<dbReference type="EC" id="2.2.1.7" evidence="10"/>
<feature type="binding site" evidence="10">
    <location>
        <position position="286"/>
    </location>
    <ligand>
        <name>thiamine diphosphate</name>
        <dbReference type="ChEBI" id="CHEBI:58937"/>
    </ligand>
</feature>
<dbReference type="GO" id="GO:0000287">
    <property type="term" value="F:magnesium ion binding"/>
    <property type="evidence" value="ECO:0007669"/>
    <property type="project" value="UniProtKB-UniRule"/>
</dbReference>
<evidence type="ECO:0000256" key="9">
    <source>
        <dbReference type="ARBA" id="ARBA00023229"/>
    </source>
</evidence>
<evidence type="ECO:0000313" key="13">
    <source>
        <dbReference type="EMBL" id="CDH35378.1"/>
    </source>
</evidence>
<dbReference type="InterPro" id="IPR005477">
    <property type="entry name" value="Dxylulose-5-P_synthase"/>
</dbReference>
<proteinExistence type="inferred from homology"/>
<evidence type="ECO:0000256" key="10">
    <source>
        <dbReference type="HAMAP-Rule" id="MF_00315"/>
    </source>
</evidence>
<feature type="binding site" evidence="10">
    <location>
        <position position="145"/>
    </location>
    <ligand>
        <name>Mg(2+)</name>
        <dbReference type="ChEBI" id="CHEBI:18420"/>
    </ligand>
</feature>
<comment type="cofactor">
    <cofactor evidence="10">
        <name>Mg(2+)</name>
        <dbReference type="ChEBI" id="CHEBI:18420"/>
    </cofactor>
    <text evidence="10">Binds 1 Mg(2+) ion per subunit.</text>
</comment>
<evidence type="ECO:0000256" key="6">
    <source>
        <dbReference type="ARBA" id="ARBA00022842"/>
    </source>
</evidence>
<dbReference type="GO" id="GO:0005829">
    <property type="term" value="C:cytosol"/>
    <property type="evidence" value="ECO:0007669"/>
    <property type="project" value="TreeGrafter"/>
</dbReference>
<dbReference type="InterPro" id="IPR005475">
    <property type="entry name" value="Transketolase-like_Pyr-bd"/>
</dbReference>
<dbReference type="GO" id="GO:0030976">
    <property type="term" value="F:thiamine pyrophosphate binding"/>
    <property type="evidence" value="ECO:0007669"/>
    <property type="project" value="UniProtKB-UniRule"/>
</dbReference>
<keyword evidence="8 10" id="KW-0786">Thiamine pyrophosphate</keyword>
<evidence type="ECO:0000256" key="1">
    <source>
        <dbReference type="ARBA" id="ARBA00004980"/>
    </source>
</evidence>
<dbReference type="CDD" id="cd02007">
    <property type="entry name" value="TPP_DXS"/>
    <property type="match status" value="1"/>
</dbReference>
<dbReference type="EMBL" id="HG428739">
    <property type="protein sequence ID" value="CDH35378.1"/>
    <property type="molecule type" value="Genomic_DNA"/>
</dbReference>
<feature type="region of interest" description="Disordered" evidence="11">
    <location>
        <begin position="627"/>
        <end position="653"/>
    </location>
</feature>
<feature type="binding site" evidence="10">
    <location>
        <position position="175"/>
    </location>
    <ligand>
        <name>thiamine diphosphate</name>
        <dbReference type="ChEBI" id="CHEBI:58937"/>
    </ligand>
</feature>
<comment type="function">
    <text evidence="10">Catalyzes the acyloin condensation reaction between C atoms 2 and 3 of pyruvate and glyceraldehyde 3-phosphate to yield 1-deoxy-D-xylulose-5-phosphate (DXP).</text>
</comment>
<dbReference type="CDD" id="cd07033">
    <property type="entry name" value="TPP_PYR_DXS_TK_like"/>
    <property type="match status" value="1"/>
</dbReference>
<comment type="cofactor">
    <cofactor evidence="10">
        <name>thiamine diphosphate</name>
        <dbReference type="ChEBI" id="CHEBI:58937"/>
    </cofactor>
    <text evidence="10">Binds 1 thiamine pyrophosphate per subunit.</text>
</comment>
<evidence type="ECO:0000256" key="7">
    <source>
        <dbReference type="ARBA" id="ARBA00022977"/>
    </source>
</evidence>
<dbReference type="InterPro" id="IPR029061">
    <property type="entry name" value="THDP-binding"/>
</dbReference>
<dbReference type="PANTHER" id="PTHR43322">
    <property type="entry name" value="1-D-DEOXYXYLULOSE 5-PHOSPHATE SYNTHASE-RELATED"/>
    <property type="match status" value="1"/>
</dbReference>
<reference evidence="13" key="1">
    <citation type="journal article" date="2014" name="FEMS Microbiol. Lett.">
        <title>Disruption of a methyltransferase gene in actinomycin G gene cluster in Streptomyces iakyrus increases the production of phenazinomycin.</title>
        <authorList>
            <person name="Qin Z."/>
            <person name="Wang X."/>
            <person name="Rateb M.E."/>
            <person name="Ass'ad L.A."/>
            <person name="Jaspars M."/>
            <person name="Deng Z."/>
            <person name="Yu Y."/>
            <person name="Deng H."/>
        </authorList>
    </citation>
    <scope>NUCLEOTIDE SEQUENCE</scope>
    <source>
        <strain evidence="13">DSM 41873</strain>
    </source>
</reference>
<keyword evidence="7 10" id="KW-0784">Thiamine biosynthesis</keyword>
<name>W0W976_9ACTN</name>
<evidence type="ECO:0000259" key="12">
    <source>
        <dbReference type="SMART" id="SM00861"/>
    </source>
</evidence>
<dbReference type="NCBIfam" id="NF003933">
    <property type="entry name" value="PRK05444.2-2"/>
    <property type="match status" value="1"/>
</dbReference>
<comment type="subunit">
    <text evidence="3 10">Homodimer.</text>
</comment>
<dbReference type="PROSITE" id="PS00802">
    <property type="entry name" value="TRANSKETOLASE_2"/>
    <property type="match status" value="1"/>
</dbReference>
<feature type="binding site" evidence="10">
    <location>
        <position position="73"/>
    </location>
    <ligand>
        <name>thiamine diphosphate</name>
        <dbReference type="ChEBI" id="CHEBI:58937"/>
    </ligand>
</feature>
<evidence type="ECO:0000256" key="4">
    <source>
        <dbReference type="ARBA" id="ARBA00022679"/>
    </source>
</evidence>
<evidence type="ECO:0000256" key="5">
    <source>
        <dbReference type="ARBA" id="ARBA00022723"/>
    </source>
</evidence>
<dbReference type="PROSITE" id="PS00801">
    <property type="entry name" value="TRANSKETOLASE_1"/>
    <property type="match status" value="1"/>
</dbReference>
<evidence type="ECO:0000256" key="8">
    <source>
        <dbReference type="ARBA" id="ARBA00023052"/>
    </source>
</evidence>
<dbReference type="FunFam" id="3.40.50.970:FF:000005">
    <property type="entry name" value="1-deoxy-D-xylulose-5-phosphate synthase"/>
    <property type="match status" value="1"/>
</dbReference>
<dbReference type="Pfam" id="PF02780">
    <property type="entry name" value="Transketolase_C"/>
    <property type="match status" value="1"/>
</dbReference>
<accession>W0W976</accession>
<sequence>MELLEKIHSPEDLRSLAPSQLPDLASEIRDFLVSAVSKTGGHIGPNLGVVELTIALHRVFESPRDQLLFDTGHQTYVHKLLTGRRAGFDRLRQRGGLSGYPSRAESEHDFIENSHASTALSYADGLAKARQLLDLDGCVVAVVGDGALTGGMAWEALNNIAACEERPVVIVVNDNGRSYSPTIGGFASHLASLRLDPDYENAMRLVKRVMPQAPVAGAAVYEALHALKKGLKDALAPQAMFEDLGLKYVGPVDGHDVHSLEEALRAARAYGRPVIVHCVTRKGHGYAPAEEDTEDCFHGPAAFDPETGRSRAASATSWSNVFGSEMVKIGAERSDVVALTAAMLHPTGLAGFAEAYPDRLFDVGIAEQHAATSAAGLAMGGLHPVMAVYATFLNRAFDQVLMDVALHRLPVTFVLDRAGVTGNDGPSHNGMWDMSILQLVPGLRLAAPRDGARLRELLREALKVSDGPTAVRFPKGAVGDDIDAVDKLGTMDVLTRFAGLPPVDGEPADVLLVAAGSMARVCVDAAGLIAEQGVGVTVVDPRWVKPLDPALIDAAREHSRVVVVEDNGRVGAVGDAVARYVSDSGVMTPVRAFGIPQEFLEQASRAEILADIGLTAQDLADDITLFAQSPLDDPGDGRPARTPTERSMVRAER</sequence>
<dbReference type="InterPro" id="IPR033248">
    <property type="entry name" value="Transketolase_C"/>
</dbReference>
<dbReference type="UniPathway" id="UPA00064">
    <property type="reaction ID" value="UER00091"/>
</dbReference>
<gene>
    <name evidence="13" type="primary">phm3</name>
    <name evidence="10" type="synonym">dxs</name>
</gene>
<feature type="binding site" evidence="10">
    <location>
        <position position="367"/>
    </location>
    <ligand>
        <name>thiamine diphosphate</name>
        <dbReference type="ChEBI" id="CHEBI:58937"/>
    </ligand>
</feature>
<dbReference type="Pfam" id="PF13292">
    <property type="entry name" value="DXP_synthase_N"/>
    <property type="match status" value="1"/>
</dbReference>
<evidence type="ECO:0000256" key="11">
    <source>
        <dbReference type="SAM" id="MobiDB-lite"/>
    </source>
</evidence>
<comment type="catalytic activity">
    <reaction evidence="10">
        <text>D-glyceraldehyde 3-phosphate + pyruvate + H(+) = 1-deoxy-D-xylulose 5-phosphate + CO2</text>
        <dbReference type="Rhea" id="RHEA:12605"/>
        <dbReference type="ChEBI" id="CHEBI:15361"/>
        <dbReference type="ChEBI" id="CHEBI:15378"/>
        <dbReference type="ChEBI" id="CHEBI:16526"/>
        <dbReference type="ChEBI" id="CHEBI:57792"/>
        <dbReference type="ChEBI" id="CHEBI:59776"/>
        <dbReference type="EC" id="2.2.1.7"/>
    </reaction>
</comment>
<dbReference type="InterPro" id="IPR020826">
    <property type="entry name" value="Transketolase_BS"/>
</dbReference>
<dbReference type="GO" id="GO:0016114">
    <property type="term" value="P:terpenoid biosynthetic process"/>
    <property type="evidence" value="ECO:0007669"/>
    <property type="project" value="UniProtKB-UniRule"/>
</dbReference>
<dbReference type="GO" id="GO:0019288">
    <property type="term" value="P:isopentenyl diphosphate biosynthetic process, methylerythritol 4-phosphate pathway"/>
    <property type="evidence" value="ECO:0007669"/>
    <property type="project" value="TreeGrafter"/>
</dbReference>
<dbReference type="InterPro" id="IPR009014">
    <property type="entry name" value="Transketo_C/PFOR_II"/>
</dbReference>
<dbReference type="SMART" id="SM00861">
    <property type="entry name" value="Transket_pyr"/>
    <property type="match status" value="1"/>
</dbReference>
<dbReference type="PANTHER" id="PTHR43322:SF5">
    <property type="entry name" value="1-DEOXY-D-XYLULOSE-5-PHOSPHATE SYNTHASE, CHLOROPLASTIC"/>
    <property type="match status" value="1"/>
</dbReference>
<keyword evidence="4 10" id="KW-0808">Transferase</keyword>
<dbReference type="GO" id="GO:0008661">
    <property type="term" value="F:1-deoxy-D-xylulose-5-phosphate synthase activity"/>
    <property type="evidence" value="ECO:0007669"/>
    <property type="project" value="UniProtKB-UniRule"/>
</dbReference>
<feature type="binding site" evidence="10">
    <location>
        <begin position="114"/>
        <end position="116"/>
    </location>
    <ligand>
        <name>thiamine diphosphate</name>
        <dbReference type="ChEBI" id="CHEBI:58937"/>
    </ligand>
</feature>
<keyword evidence="6 10" id="KW-0460">Magnesium</keyword>
<dbReference type="InterPro" id="IPR049557">
    <property type="entry name" value="Transketolase_CS"/>
</dbReference>
<feature type="binding site" evidence="10">
    <location>
        <begin position="146"/>
        <end position="147"/>
    </location>
    <ligand>
        <name>thiamine diphosphate</name>
        <dbReference type="ChEBI" id="CHEBI:58937"/>
    </ligand>
</feature>
<organism evidence="13">
    <name type="scientific">Streptomyces iakyrus</name>
    <dbReference type="NCBI Taxonomy" id="68219"/>
    <lineage>
        <taxon>Bacteria</taxon>
        <taxon>Bacillati</taxon>
        <taxon>Actinomycetota</taxon>
        <taxon>Actinomycetes</taxon>
        <taxon>Kitasatosporales</taxon>
        <taxon>Streptomycetaceae</taxon>
        <taxon>Streptomyces</taxon>
    </lineage>
</organism>
<feature type="compositionally biased region" description="Basic and acidic residues" evidence="11">
    <location>
        <begin position="635"/>
        <end position="653"/>
    </location>
</feature>
<keyword evidence="5 10" id="KW-0479">Metal-binding</keyword>
<keyword evidence="9 10" id="KW-0414">Isoprene biosynthesis</keyword>
<dbReference type="NCBIfam" id="TIGR00204">
    <property type="entry name" value="dxs"/>
    <property type="match status" value="1"/>
</dbReference>
<protein>
    <recommendedName>
        <fullName evidence="10">1-deoxy-D-xylulose-5-phosphate synthase</fullName>
        <ecNumber evidence="10">2.2.1.7</ecNumber>
    </recommendedName>
    <alternativeName>
        <fullName evidence="10">1-deoxyxylulose-5-phosphate synthase</fullName>
        <shortName evidence="10">DXP synthase</shortName>
        <shortName evidence="10">DXPS</shortName>
    </alternativeName>
</protein>
<evidence type="ECO:0000256" key="2">
    <source>
        <dbReference type="ARBA" id="ARBA00011081"/>
    </source>
</evidence>
<evidence type="ECO:0000256" key="3">
    <source>
        <dbReference type="ARBA" id="ARBA00011738"/>
    </source>
</evidence>
<dbReference type="SUPFAM" id="SSF52518">
    <property type="entry name" value="Thiamin diphosphate-binding fold (THDP-binding)"/>
    <property type="match status" value="2"/>
</dbReference>
<dbReference type="Pfam" id="PF02779">
    <property type="entry name" value="Transket_pyr"/>
    <property type="match status" value="1"/>
</dbReference>